<evidence type="ECO:0000256" key="1">
    <source>
        <dbReference type="SAM" id="MobiDB-lite"/>
    </source>
</evidence>
<evidence type="ECO:0000259" key="2">
    <source>
        <dbReference type="Pfam" id="PF18096"/>
    </source>
</evidence>
<dbReference type="Gene3D" id="3.40.50.150">
    <property type="entry name" value="Vaccinia Virus protein VP39"/>
    <property type="match status" value="1"/>
</dbReference>
<dbReference type="GO" id="GO:0008168">
    <property type="term" value="F:methyltransferase activity"/>
    <property type="evidence" value="ECO:0007669"/>
    <property type="project" value="UniProtKB-KW"/>
</dbReference>
<dbReference type="InterPro" id="IPR029063">
    <property type="entry name" value="SAM-dependent_MTases_sf"/>
</dbReference>
<keyword evidence="3" id="KW-0489">Methyltransferase</keyword>
<dbReference type="RefSeq" id="WP_309851788.1">
    <property type="nucleotide sequence ID" value="NZ_JAVDUI010000001.1"/>
</dbReference>
<keyword evidence="3" id="KW-0808">Transferase</keyword>
<keyword evidence="4" id="KW-1185">Reference proteome</keyword>
<accession>A0AAE4C5Q9</accession>
<dbReference type="GO" id="GO:0032259">
    <property type="term" value="P:methylation"/>
    <property type="evidence" value="ECO:0007669"/>
    <property type="project" value="UniProtKB-KW"/>
</dbReference>
<protein>
    <submittedName>
        <fullName evidence="3">SAM-dependent methyltransferase</fullName>
    </submittedName>
</protein>
<sequence>MPADSVEVMDLRAPAPVPSGHLSALRAAEALGPSSADDALAHSSALRSAGHSPEETAWALSQRAFRASAAPRLGARAASMLFTRAGLEQASRAELAARHARLVVEAGARRVVDAGCGLGTDSLAFLDAGLEVVAVEIDPETASLTAWNLAQHPRGGSARVVVGDVVALMEAGAFEDEWADWSVWFDPARREGGPQGRRRRFDPEAFSPPLSRIARLAERSSGRVIAAKLGPALDAADAPQGFDVDWTTHRRETSEALILGPRESPRLRAVVISESGEDVRERPRATETAEPPATAPSIEPGDVLWEPAGSVMRAGLVEDLAVELDADLLAPEIAYLLSPAAAWPGTARHPFAAAYRVREVLPLHTKRLKAWVARNAVTELTIKKRGIDADPAQWRKTLLAGSKPGRKPRRPATIVLTRHGENRVAVVVEPEA</sequence>
<gene>
    <name evidence="3" type="ORF">J2S35_001506</name>
</gene>
<dbReference type="InterPro" id="IPR041497">
    <property type="entry name" value="Thump-like"/>
</dbReference>
<dbReference type="Pfam" id="PF18096">
    <property type="entry name" value="Thump_like"/>
    <property type="match status" value="1"/>
</dbReference>
<evidence type="ECO:0000313" key="3">
    <source>
        <dbReference type="EMBL" id="MDR6892566.1"/>
    </source>
</evidence>
<feature type="domain" description="THUMP-like" evidence="2">
    <location>
        <begin position="353"/>
        <end position="430"/>
    </location>
</feature>
<evidence type="ECO:0000313" key="4">
    <source>
        <dbReference type="Proteomes" id="UP001247307"/>
    </source>
</evidence>
<proteinExistence type="predicted"/>
<feature type="region of interest" description="Disordered" evidence="1">
    <location>
        <begin position="273"/>
        <end position="301"/>
    </location>
</feature>
<feature type="compositionally biased region" description="Basic and acidic residues" evidence="1">
    <location>
        <begin position="277"/>
        <end position="287"/>
    </location>
</feature>
<reference evidence="3" key="1">
    <citation type="submission" date="2023-07" db="EMBL/GenBank/DDBJ databases">
        <title>Sequencing the genomes of 1000 actinobacteria strains.</title>
        <authorList>
            <person name="Klenk H.-P."/>
        </authorList>
    </citation>
    <scope>NUCLEOTIDE SEQUENCE</scope>
    <source>
        <strain evidence="3">DSM 13988</strain>
    </source>
</reference>
<comment type="caution">
    <text evidence="3">The sequence shown here is derived from an EMBL/GenBank/DDBJ whole genome shotgun (WGS) entry which is preliminary data.</text>
</comment>
<name>A0AAE4C5Q9_9MICC</name>
<dbReference type="CDD" id="cd02440">
    <property type="entry name" value="AdoMet_MTases"/>
    <property type="match status" value="1"/>
</dbReference>
<dbReference type="SUPFAM" id="SSF53335">
    <property type="entry name" value="S-adenosyl-L-methionine-dependent methyltransferases"/>
    <property type="match status" value="1"/>
</dbReference>
<dbReference type="AlphaFoldDB" id="A0AAE4C5Q9"/>
<dbReference type="Proteomes" id="UP001247307">
    <property type="component" value="Unassembled WGS sequence"/>
</dbReference>
<dbReference type="EMBL" id="JAVDUI010000001">
    <property type="protein sequence ID" value="MDR6892566.1"/>
    <property type="molecule type" value="Genomic_DNA"/>
</dbReference>
<organism evidence="3 4">
    <name type="scientific">Falsarthrobacter nasiphocae</name>
    <dbReference type="NCBI Taxonomy" id="189863"/>
    <lineage>
        <taxon>Bacteria</taxon>
        <taxon>Bacillati</taxon>
        <taxon>Actinomycetota</taxon>
        <taxon>Actinomycetes</taxon>
        <taxon>Micrococcales</taxon>
        <taxon>Micrococcaceae</taxon>
        <taxon>Falsarthrobacter</taxon>
    </lineage>
</organism>